<dbReference type="EMBL" id="CP098808">
    <property type="protein sequence ID" value="USJ26336.1"/>
    <property type="molecule type" value="Genomic_DNA"/>
</dbReference>
<dbReference type="InterPro" id="IPR052552">
    <property type="entry name" value="YeaO-like"/>
</dbReference>
<dbReference type="PANTHER" id="PTHR36849:SF1">
    <property type="entry name" value="CYTOPLASMIC PROTEIN"/>
    <property type="match status" value="1"/>
</dbReference>
<dbReference type="AlphaFoldDB" id="A0A9Q9DCL4"/>
<accession>A0A9Q9DCL4</accession>
<dbReference type="PANTHER" id="PTHR36849">
    <property type="entry name" value="CYTOPLASMIC PROTEIN-RELATED"/>
    <property type="match status" value="1"/>
</dbReference>
<dbReference type="Proteomes" id="UP001055460">
    <property type="component" value="Plasmid pA"/>
</dbReference>
<keyword evidence="1" id="KW-0614">Plasmid</keyword>
<name>A0A9Q9DCL4_ENSAD</name>
<sequence>MQLKTKRVYEPKADGDGMRVLVDRLWPRGLTKAEAAVDLWLKDIAPTTELRRWFHADEGTWEEFRERYLAELDGNPEAVDLLRQRIAEGPVILLYSVKDEARNHAEILKGYILTHR</sequence>
<dbReference type="Pfam" id="PF22752">
    <property type="entry name" value="DUF488-N3i"/>
    <property type="match status" value="1"/>
</dbReference>
<gene>
    <name evidence="1" type="ORF">NE863_20440</name>
</gene>
<dbReference type="RefSeq" id="WP_252160786.1">
    <property type="nucleotide sequence ID" value="NZ_CP098808.1"/>
</dbReference>
<reference evidence="1" key="1">
    <citation type="submission" date="2022-06" db="EMBL/GenBank/DDBJ databases">
        <title>Physiological and biochemical characterization and genomic elucidation of a strain of the genus Ensifer adhaerens M8 that combines arsenic oxidation and chromium reduction.</title>
        <authorList>
            <person name="Li X."/>
            <person name="Yu c."/>
        </authorList>
    </citation>
    <scope>NUCLEOTIDE SEQUENCE</scope>
    <source>
        <strain evidence="1">M8</strain>
        <plasmid evidence="1">pA</plasmid>
    </source>
</reference>
<evidence type="ECO:0000313" key="1">
    <source>
        <dbReference type="EMBL" id="USJ26336.1"/>
    </source>
</evidence>
<evidence type="ECO:0000313" key="2">
    <source>
        <dbReference type="Proteomes" id="UP001055460"/>
    </source>
</evidence>
<organism evidence="1 2">
    <name type="scientific">Ensifer adhaerens</name>
    <name type="common">Sinorhizobium morelense</name>
    <dbReference type="NCBI Taxonomy" id="106592"/>
    <lineage>
        <taxon>Bacteria</taxon>
        <taxon>Pseudomonadati</taxon>
        <taxon>Pseudomonadota</taxon>
        <taxon>Alphaproteobacteria</taxon>
        <taxon>Hyphomicrobiales</taxon>
        <taxon>Rhizobiaceae</taxon>
        <taxon>Sinorhizobium/Ensifer group</taxon>
        <taxon>Ensifer</taxon>
    </lineage>
</organism>
<geneLocation type="plasmid" evidence="1 2">
    <name>pA</name>
</geneLocation>
<proteinExistence type="predicted"/>
<protein>
    <submittedName>
        <fullName evidence="1">DUF488 family protein</fullName>
    </submittedName>
</protein>